<feature type="region of interest" description="Disordered" evidence="7">
    <location>
        <begin position="463"/>
        <end position="526"/>
    </location>
</feature>
<dbReference type="AlphaFoldDB" id="A0A9P5YKS9"/>
<evidence type="ECO:0000256" key="1">
    <source>
        <dbReference type="ARBA" id="ARBA00012552"/>
    </source>
</evidence>
<dbReference type="Gene3D" id="3.40.50.300">
    <property type="entry name" value="P-loop containing nucleotide triphosphate hydrolases"/>
    <property type="match status" value="1"/>
</dbReference>
<dbReference type="GO" id="GO:0016787">
    <property type="term" value="F:hydrolase activity"/>
    <property type="evidence" value="ECO:0007669"/>
    <property type="project" value="UniProtKB-KW"/>
</dbReference>
<dbReference type="EC" id="3.6.4.13" evidence="1"/>
<dbReference type="Pfam" id="PF00271">
    <property type="entry name" value="Helicase_C"/>
    <property type="match status" value="1"/>
</dbReference>
<evidence type="ECO:0000313" key="9">
    <source>
        <dbReference type="EMBL" id="KAF9471648.1"/>
    </source>
</evidence>
<dbReference type="PANTHER" id="PTHR47959">
    <property type="entry name" value="ATP-DEPENDENT RNA HELICASE RHLE-RELATED"/>
    <property type="match status" value="1"/>
</dbReference>
<gene>
    <name evidence="9" type="ORF">BDN70DRAFT_887875</name>
</gene>
<proteinExistence type="predicted"/>
<protein>
    <recommendedName>
        <fullName evidence="1">RNA helicase</fullName>
        <ecNumber evidence="1">3.6.4.13</ecNumber>
    </recommendedName>
</protein>
<evidence type="ECO:0000256" key="2">
    <source>
        <dbReference type="ARBA" id="ARBA00022741"/>
    </source>
</evidence>
<feature type="domain" description="Helicase C-terminal" evidence="8">
    <location>
        <begin position="33"/>
        <end position="190"/>
    </location>
</feature>
<sequence length="567" mass="63609">MYSNDRPDIRLMSRPLALPANSFRDLAFLIPDGFREGDLPIPPFLVFFDNTKEAEKAVTYLRTRLPDSLSKKVLWFHSTMTQQYREEQVEAMRQGSVWGLCCTDAFGMGMDIANIETVVQWKATCDMCTLWQRFGRCARGARLRGTAILLVEKKDTAEERQTKALRAAKRKEKTAKVRVGTKRRASSALRGDGQPKRPALADRNLMIREDSPDLEIDAPDIGAAALPETRPLHALKEERRQLYADRTVVETKAKGREQEQAVDDYINAKHIGFACRRIVPTLYFNNDQKQNNSHLLCDTTAPDGCTRCIPPPPCGCCDLCKPDEFLAYHVPAAERPPKTSNKSNIKPYKMSTVDFDLKNALQEWRRRTALIKFNASTVRTLGVRILMSDNILARIVDCAHAGKLTSIEDLSKESGLTKDRINEYGDELVKLILVYHPLPAPPTAVTDNPTRKRAPPRCRACLNVGHNSSSRSCPKRAEARQNTTRNEDIENIPPATIASHSDSRLMPNQARHRESGPPPLASFAPLGPAPFIPAPLAHHLSTTTSTVHHIPTQLSYYYDYPRPPDPS</sequence>
<comment type="catalytic activity">
    <reaction evidence="6">
        <text>ATP + H2O = ADP + phosphate + H(+)</text>
        <dbReference type="Rhea" id="RHEA:13065"/>
        <dbReference type="ChEBI" id="CHEBI:15377"/>
        <dbReference type="ChEBI" id="CHEBI:15378"/>
        <dbReference type="ChEBI" id="CHEBI:30616"/>
        <dbReference type="ChEBI" id="CHEBI:43474"/>
        <dbReference type="ChEBI" id="CHEBI:456216"/>
        <dbReference type="EC" id="3.6.4.13"/>
    </reaction>
</comment>
<keyword evidence="4" id="KW-0347">Helicase</keyword>
<accession>A0A9P5YKS9</accession>
<evidence type="ECO:0000313" key="10">
    <source>
        <dbReference type="Proteomes" id="UP000807469"/>
    </source>
</evidence>
<evidence type="ECO:0000256" key="3">
    <source>
        <dbReference type="ARBA" id="ARBA00022801"/>
    </source>
</evidence>
<dbReference type="InterPro" id="IPR027417">
    <property type="entry name" value="P-loop_NTPase"/>
</dbReference>
<evidence type="ECO:0000256" key="7">
    <source>
        <dbReference type="SAM" id="MobiDB-lite"/>
    </source>
</evidence>
<dbReference type="PROSITE" id="PS51194">
    <property type="entry name" value="HELICASE_CTER"/>
    <property type="match status" value="1"/>
</dbReference>
<keyword evidence="3" id="KW-0378">Hydrolase</keyword>
<evidence type="ECO:0000256" key="6">
    <source>
        <dbReference type="ARBA" id="ARBA00047984"/>
    </source>
</evidence>
<dbReference type="PANTHER" id="PTHR47959:SF1">
    <property type="entry name" value="ATP-DEPENDENT RNA HELICASE DBPA"/>
    <property type="match status" value="1"/>
</dbReference>
<dbReference type="EMBL" id="MU155646">
    <property type="protein sequence ID" value="KAF9471648.1"/>
    <property type="molecule type" value="Genomic_DNA"/>
</dbReference>
<name>A0A9P5YKS9_9AGAR</name>
<dbReference type="GO" id="GO:0005829">
    <property type="term" value="C:cytosol"/>
    <property type="evidence" value="ECO:0007669"/>
    <property type="project" value="TreeGrafter"/>
</dbReference>
<evidence type="ECO:0000256" key="5">
    <source>
        <dbReference type="ARBA" id="ARBA00022840"/>
    </source>
</evidence>
<organism evidence="9 10">
    <name type="scientific">Pholiota conissans</name>
    <dbReference type="NCBI Taxonomy" id="109636"/>
    <lineage>
        <taxon>Eukaryota</taxon>
        <taxon>Fungi</taxon>
        <taxon>Dikarya</taxon>
        <taxon>Basidiomycota</taxon>
        <taxon>Agaricomycotina</taxon>
        <taxon>Agaricomycetes</taxon>
        <taxon>Agaricomycetidae</taxon>
        <taxon>Agaricales</taxon>
        <taxon>Agaricineae</taxon>
        <taxon>Strophariaceae</taxon>
        <taxon>Pholiota</taxon>
    </lineage>
</organism>
<dbReference type="InterPro" id="IPR050079">
    <property type="entry name" value="DEAD_box_RNA_helicase"/>
</dbReference>
<dbReference type="Proteomes" id="UP000807469">
    <property type="component" value="Unassembled WGS sequence"/>
</dbReference>
<dbReference type="InterPro" id="IPR001650">
    <property type="entry name" value="Helicase_C-like"/>
</dbReference>
<dbReference type="SMART" id="SM00490">
    <property type="entry name" value="HELICc"/>
    <property type="match status" value="1"/>
</dbReference>
<dbReference type="GO" id="GO:0003724">
    <property type="term" value="F:RNA helicase activity"/>
    <property type="evidence" value="ECO:0007669"/>
    <property type="project" value="UniProtKB-EC"/>
</dbReference>
<evidence type="ECO:0000256" key="4">
    <source>
        <dbReference type="ARBA" id="ARBA00022806"/>
    </source>
</evidence>
<evidence type="ECO:0000259" key="8">
    <source>
        <dbReference type="PROSITE" id="PS51194"/>
    </source>
</evidence>
<keyword evidence="10" id="KW-1185">Reference proteome</keyword>
<keyword evidence="2" id="KW-0547">Nucleotide-binding</keyword>
<dbReference type="OrthoDB" id="10261556at2759"/>
<feature type="region of interest" description="Disordered" evidence="7">
    <location>
        <begin position="170"/>
        <end position="198"/>
    </location>
</feature>
<dbReference type="SUPFAM" id="SSF52540">
    <property type="entry name" value="P-loop containing nucleoside triphosphate hydrolases"/>
    <property type="match status" value="1"/>
</dbReference>
<comment type="caution">
    <text evidence="9">The sequence shown here is derived from an EMBL/GenBank/DDBJ whole genome shotgun (WGS) entry which is preliminary data.</text>
</comment>
<keyword evidence="5" id="KW-0067">ATP-binding</keyword>
<dbReference type="GO" id="GO:0005524">
    <property type="term" value="F:ATP binding"/>
    <property type="evidence" value="ECO:0007669"/>
    <property type="project" value="UniProtKB-KW"/>
</dbReference>
<reference evidence="9" key="1">
    <citation type="submission" date="2020-11" db="EMBL/GenBank/DDBJ databases">
        <authorList>
            <consortium name="DOE Joint Genome Institute"/>
            <person name="Ahrendt S."/>
            <person name="Riley R."/>
            <person name="Andreopoulos W."/>
            <person name="Labutti K."/>
            <person name="Pangilinan J."/>
            <person name="Ruiz-Duenas F.J."/>
            <person name="Barrasa J.M."/>
            <person name="Sanchez-Garcia M."/>
            <person name="Camarero S."/>
            <person name="Miyauchi S."/>
            <person name="Serrano A."/>
            <person name="Linde D."/>
            <person name="Babiker R."/>
            <person name="Drula E."/>
            <person name="Ayuso-Fernandez I."/>
            <person name="Pacheco R."/>
            <person name="Padilla G."/>
            <person name="Ferreira P."/>
            <person name="Barriuso J."/>
            <person name="Kellner H."/>
            <person name="Castanera R."/>
            <person name="Alfaro M."/>
            <person name="Ramirez L."/>
            <person name="Pisabarro A.G."/>
            <person name="Kuo A."/>
            <person name="Tritt A."/>
            <person name="Lipzen A."/>
            <person name="He G."/>
            <person name="Yan M."/>
            <person name="Ng V."/>
            <person name="Cullen D."/>
            <person name="Martin F."/>
            <person name="Rosso M.-N."/>
            <person name="Henrissat B."/>
            <person name="Hibbett D."/>
            <person name="Martinez A.T."/>
            <person name="Grigoriev I.V."/>
        </authorList>
    </citation>
    <scope>NUCLEOTIDE SEQUENCE</scope>
    <source>
        <strain evidence="9">CIRM-BRFM 674</strain>
    </source>
</reference>